<keyword evidence="4 7" id="KW-1133">Transmembrane helix</keyword>
<evidence type="ECO:0000313" key="9">
    <source>
        <dbReference type="Proteomes" id="UP001152607"/>
    </source>
</evidence>
<evidence type="ECO:0000313" key="8">
    <source>
        <dbReference type="EMBL" id="CAI6339094.1"/>
    </source>
</evidence>
<dbReference type="EMBL" id="CAOQHR010000008">
    <property type="protein sequence ID" value="CAI6339094.1"/>
    <property type="molecule type" value="Genomic_DNA"/>
</dbReference>
<evidence type="ECO:0008006" key="10">
    <source>
        <dbReference type="Google" id="ProtNLM"/>
    </source>
</evidence>
<evidence type="ECO:0000256" key="2">
    <source>
        <dbReference type="ARBA" id="ARBA00006293"/>
    </source>
</evidence>
<organism evidence="8 9">
    <name type="scientific">Periconia digitata</name>
    <dbReference type="NCBI Taxonomy" id="1303443"/>
    <lineage>
        <taxon>Eukaryota</taxon>
        <taxon>Fungi</taxon>
        <taxon>Dikarya</taxon>
        <taxon>Ascomycota</taxon>
        <taxon>Pezizomycotina</taxon>
        <taxon>Dothideomycetes</taxon>
        <taxon>Pleosporomycetidae</taxon>
        <taxon>Pleosporales</taxon>
        <taxon>Massarineae</taxon>
        <taxon>Periconiaceae</taxon>
        <taxon>Periconia</taxon>
    </lineage>
</organism>
<accession>A0A9W4XP26</accession>
<evidence type="ECO:0000256" key="7">
    <source>
        <dbReference type="SAM" id="Phobius"/>
    </source>
</evidence>
<proteinExistence type="inferred from homology"/>
<evidence type="ECO:0000256" key="5">
    <source>
        <dbReference type="ARBA" id="ARBA00023136"/>
    </source>
</evidence>
<feature type="transmembrane region" description="Helical" evidence="7">
    <location>
        <begin position="242"/>
        <end position="262"/>
    </location>
</feature>
<comment type="subcellular location">
    <subcellularLocation>
        <location evidence="1">Membrane</location>
        <topology evidence="1">Multi-pass membrane protein</topology>
    </subcellularLocation>
</comment>
<keyword evidence="5 7" id="KW-0472">Membrane</keyword>
<evidence type="ECO:0000256" key="1">
    <source>
        <dbReference type="ARBA" id="ARBA00004141"/>
    </source>
</evidence>
<dbReference type="InterPro" id="IPR007881">
    <property type="entry name" value="UNC-50"/>
</dbReference>
<evidence type="ECO:0000256" key="4">
    <source>
        <dbReference type="ARBA" id="ARBA00022989"/>
    </source>
</evidence>
<feature type="region of interest" description="Disordered" evidence="6">
    <location>
        <begin position="1"/>
        <end position="23"/>
    </location>
</feature>
<protein>
    <recommendedName>
        <fullName evidence="10">UNC-50 family protein</fullName>
    </recommendedName>
</protein>
<dbReference type="Pfam" id="PF05216">
    <property type="entry name" value="UNC-50"/>
    <property type="match status" value="1"/>
</dbReference>
<dbReference type="PANTHER" id="PTHR12841">
    <property type="entry name" value="PROTEIN UNC-50 HOMOLOG"/>
    <property type="match status" value="1"/>
</dbReference>
<dbReference type="GO" id="GO:0000139">
    <property type="term" value="C:Golgi membrane"/>
    <property type="evidence" value="ECO:0007669"/>
    <property type="project" value="TreeGrafter"/>
</dbReference>
<keyword evidence="9" id="KW-1185">Reference proteome</keyword>
<feature type="transmembrane region" description="Helical" evidence="7">
    <location>
        <begin position="113"/>
        <end position="135"/>
    </location>
</feature>
<evidence type="ECO:0000256" key="3">
    <source>
        <dbReference type="ARBA" id="ARBA00022692"/>
    </source>
</evidence>
<comment type="similarity">
    <text evidence="2">Belongs to the unc-50 family.</text>
</comment>
<evidence type="ECO:0000256" key="6">
    <source>
        <dbReference type="SAM" id="MobiDB-lite"/>
    </source>
</evidence>
<dbReference type="OrthoDB" id="10027013at2759"/>
<dbReference type="AlphaFoldDB" id="A0A9W4XP26"/>
<comment type="caution">
    <text evidence="8">The sequence shown here is derived from an EMBL/GenBank/DDBJ whole genome shotgun (WGS) entry which is preliminary data.</text>
</comment>
<gene>
    <name evidence="8" type="ORF">PDIGIT_LOCUS12235</name>
</gene>
<feature type="transmembrane region" description="Helical" evidence="7">
    <location>
        <begin position="181"/>
        <end position="201"/>
    </location>
</feature>
<sequence length="282" mass="32325">MNPHISLPRPTGGSNFGGTTPSRRNEIRMPRFFKRLFKFPQMDFEMAIWEMMSLIIAPKKVFRSIYYHKQTTKTYHRPDPSFTYLLALFQFLTSIAWAFAYSSSFPQAIRISLVFIFLHFLLFSLLTAACFYFFIKNLLGPNSKFIPGGRRRGLYDLGNAGDADGKEELEFGYCWDVSIRAFVPIWLFLYVVQFLCMPLVGTSHWLSLLLSNTLYLVAANYYFIITFLGYNALPFLHHTELLLAPIAVTTVVWFASLFGLNLSKHVAPVFLTGAKLRGADKT</sequence>
<keyword evidence="3 7" id="KW-0812">Transmembrane</keyword>
<dbReference type="Proteomes" id="UP001152607">
    <property type="component" value="Unassembled WGS sequence"/>
</dbReference>
<feature type="transmembrane region" description="Helical" evidence="7">
    <location>
        <begin position="213"/>
        <end position="230"/>
    </location>
</feature>
<dbReference type="PANTHER" id="PTHR12841:SF6">
    <property type="entry name" value="PROTEIN UNC-50 HOMOLOG"/>
    <property type="match status" value="1"/>
</dbReference>
<reference evidence="8" key="1">
    <citation type="submission" date="2023-01" db="EMBL/GenBank/DDBJ databases">
        <authorList>
            <person name="Van Ghelder C."/>
            <person name="Rancurel C."/>
        </authorList>
    </citation>
    <scope>NUCLEOTIDE SEQUENCE</scope>
    <source>
        <strain evidence="8">CNCM I-4278</strain>
    </source>
</reference>
<feature type="transmembrane region" description="Helical" evidence="7">
    <location>
        <begin position="82"/>
        <end position="101"/>
    </location>
</feature>
<name>A0A9W4XP26_9PLEO</name>